<evidence type="ECO:0000313" key="1">
    <source>
        <dbReference type="EMBL" id="OWM73861.1"/>
    </source>
</evidence>
<reference evidence="2" key="1">
    <citation type="journal article" date="2017" name="Plant J.">
        <title>The pomegranate (Punica granatum L.) genome and the genomics of punicalagin biosynthesis.</title>
        <authorList>
            <person name="Qin G."/>
            <person name="Xu C."/>
            <person name="Ming R."/>
            <person name="Tang H."/>
            <person name="Guyot R."/>
            <person name="Kramer E.M."/>
            <person name="Hu Y."/>
            <person name="Yi X."/>
            <person name="Qi Y."/>
            <person name="Xu X."/>
            <person name="Gao Z."/>
            <person name="Pan H."/>
            <person name="Jian J."/>
            <person name="Tian Y."/>
            <person name="Yue Z."/>
            <person name="Xu Y."/>
        </authorList>
    </citation>
    <scope>NUCLEOTIDE SEQUENCE [LARGE SCALE GENOMIC DNA]</scope>
    <source>
        <strain evidence="2">cv. Dabenzi</strain>
    </source>
</reference>
<gene>
    <name evidence="1" type="ORF">CDL15_Pgr018921</name>
</gene>
<organism evidence="1 2">
    <name type="scientific">Punica granatum</name>
    <name type="common">Pomegranate</name>
    <dbReference type="NCBI Taxonomy" id="22663"/>
    <lineage>
        <taxon>Eukaryota</taxon>
        <taxon>Viridiplantae</taxon>
        <taxon>Streptophyta</taxon>
        <taxon>Embryophyta</taxon>
        <taxon>Tracheophyta</taxon>
        <taxon>Spermatophyta</taxon>
        <taxon>Magnoliopsida</taxon>
        <taxon>eudicotyledons</taxon>
        <taxon>Gunneridae</taxon>
        <taxon>Pentapetalae</taxon>
        <taxon>rosids</taxon>
        <taxon>malvids</taxon>
        <taxon>Myrtales</taxon>
        <taxon>Lythraceae</taxon>
        <taxon>Punica</taxon>
    </lineage>
</organism>
<evidence type="ECO:0000313" key="2">
    <source>
        <dbReference type="Proteomes" id="UP000197138"/>
    </source>
</evidence>
<sequence>MMKRWLCTVDRPSDRDHLFTRDGEGCEEPLECDGTTRQSRGAKWHIVRARSRAGDPRDPILFTAGM</sequence>
<dbReference type="EMBL" id="MTKT01003945">
    <property type="protein sequence ID" value="OWM73861.1"/>
    <property type="molecule type" value="Genomic_DNA"/>
</dbReference>
<proteinExistence type="predicted"/>
<dbReference type="AlphaFoldDB" id="A0A218WNP8"/>
<accession>A0A218WNP8</accession>
<comment type="caution">
    <text evidence="1">The sequence shown here is derived from an EMBL/GenBank/DDBJ whole genome shotgun (WGS) entry which is preliminary data.</text>
</comment>
<protein>
    <submittedName>
        <fullName evidence="1">Uncharacterized protein</fullName>
    </submittedName>
</protein>
<name>A0A218WNP8_PUNGR</name>
<dbReference type="Proteomes" id="UP000197138">
    <property type="component" value="Unassembled WGS sequence"/>
</dbReference>